<evidence type="ECO:0008006" key="4">
    <source>
        <dbReference type="Google" id="ProtNLM"/>
    </source>
</evidence>
<protein>
    <recommendedName>
        <fullName evidence="4">Zn(2)-C6 fungal-type domain-containing protein</fullName>
    </recommendedName>
</protein>
<dbReference type="AlphaFoldDB" id="A0A433QJC3"/>
<sequence length="382" mass="43439">MSAETKNLHKLMPCAFLLKYRTTIVLSNSSEDMSSPYRLRNRGNNNVEAGVPSSRTTSSSPPPSPSTAFTSRSKKPRMSPGRACARCHGLKKRCNIRPCPRCVKAKKDCQPNEKFRRPSLSPMNVNTPGEDGAASLTTETGLLYPPYYKSCPMTGETYFLSIPEPDPQICSEQPESLNGEVFNLDYVRRLSLSRVLDFLSEKITAVCEDRCEPQIWEKISSDISNRLLNAVSDVDFNNCQWLHKELEDQFSTVNLDTHLLKCVCRLAIVLSHLLKFGEKSVEESVASISRFLENIEKSFLINVCGACKHALDNQKNDRSIITHQNVNILQAYLIWRTLDWYSYVCGERRPCDERCHSIYTGEIFARIRDFIQRQFNDTGRSD</sequence>
<evidence type="ECO:0000256" key="1">
    <source>
        <dbReference type="SAM" id="MobiDB-lite"/>
    </source>
</evidence>
<evidence type="ECO:0000313" key="3">
    <source>
        <dbReference type="Proteomes" id="UP000274822"/>
    </source>
</evidence>
<dbReference type="InterPro" id="IPR001138">
    <property type="entry name" value="Zn2Cys6_DnaBD"/>
</dbReference>
<feature type="region of interest" description="Disordered" evidence="1">
    <location>
        <begin position="113"/>
        <end position="136"/>
    </location>
</feature>
<gene>
    <name evidence="2" type="ORF">BC938DRAFT_480123</name>
</gene>
<accession>A0A433QJC3</accession>
<organism evidence="2 3">
    <name type="scientific">Jimgerdemannia flammicorona</name>
    <dbReference type="NCBI Taxonomy" id="994334"/>
    <lineage>
        <taxon>Eukaryota</taxon>
        <taxon>Fungi</taxon>
        <taxon>Fungi incertae sedis</taxon>
        <taxon>Mucoromycota</taxon>
        <taxon>Mucoromycotina</taxon>
        <taxon>Endogonomycetes</taxon>
        <taxon>Endogonales</taxon>
        <taxon>Endogonaceae</taxon>
        <taxon>Jimgerdemannia</taxon>
    </lineage>
</organism>
<comment type="caution">
    <text evidence="2">The sequence shown here is derived from an EMBL/GenBank/DDBJ whole genome shotgun (WGS) entry which is preliminary data.</text>
</comment>
<evidence type="ECO:0000313" key="2">
    <source>
        <dbReference type="EMBL" id="RUS29877.1"/>
    </source>
</evidence>
<keyword evidence="3" id="KW-1185">Reference proteome</keyword>
<dbReference type="GO" id="GO:0008270">
    <property type="term" value="F:zinc ion binding"/>
    <property type="evidence" value="ECO:0007669"/>
    <property type="project" value="InterPro"/>
</dbReference>
<name>A0A433QJC3_9FUNG</name>
<reference evidence="2 3" key="1">
    <citation type="journal article" date="2018" name="New Phytol.">
        <title>Phylogenomics of Endogonaceae and evolution of mycorrhizas within Mucoromycota.</title>
        <authorList>
            <person name="Chang Y."/>
            <person name="Desiro A."/>
            <person name="Na H."/>
            <person name="Sandor L."/>
            <person name="Lipzen A."/>
            <person name="Clum A."/>
            <person name="Barry K."/>
            <person name="Grigoriev I.V."/>
            <person name="Martin F.M."/>
            <person name="Stajich J.E."/>
            <person name="Smith M.E."/>
            <person name="Bonito G."/>
            <person name="Spatafora J.W."/>
        </authorList>
    </citation>
    <scope>NUCLEOTIDE SEQUENCE [LARGE SCALE GENOMIC DNA]</scope>
    <source>
        <strain evidence="2 3">AD002</strain>
    </source>
</reference>
<dbReference type="CDD" id="cd00067">
    <property type="entry name" value="GAL4"/>
    <property type="match status" value="1"/>
</dbReference>
<feature type="region of interest" description="Disordered" evidence="1">
    <location>
        <begin position="30"/>
        <end position="82"/>
    </location>
</feature>
<dbReference type="GO" id="GO:0000981">
    <property type="term" value="F:DNA-binding transcription factor activity, RNA polymerase II-specific"/>
    <property type="evidence" value="ECO:0007669"/>
    <property type="project" value="InterPro"/>
</dbReference>
<proteinExistence type="predicted"/>
<dbReference type="EMBL" id="RBNJ01004569">
    <property type="protein sequence ID" value="RUS29877.1"/>
    <property type="molecule type" value="Genomic_DNA"/>
</dbReference>
<dbReference type="Proteomes" id="UP000274822">
    <property type="component" value="Unassembled WGS sequence"/>
</dbReference>